<reference evidence="6 7" key="1">
    <citation type="submission" date="2011-03" db="EMBL/GenBank/DDBJ databases">
        <title>The complete genome of Archaeoglobus veneficus SNP6.</title>
        <authorList>
            <consortium name="US DOE Joint Genome Institute (JGI-PGF)"/>
            <person name="Lucas S."/>
            <person name="Copeland A."/>
            <person name="Lapidus A."/>
            <person name="Bruce D."/>
            <person name="Goodwin L."/>
            <person name="Pitluck S."/>
            <person name="Kyrpides N."/>
            <person name="Mavromatis K."/>
            <person name="Pagani I."/>
            <person name="Ivanova N."/>
            <person name="Mikhailova N."/>
            <person name="Lu M."/>
            <person name="Detter J.C."/>
            <person name="Tapia R."/>
            <person name="Han C."/>
            <person name="Land M."/>
            <person name="Hauser L."/>
            <person name="Markowitz V."/>
            <person name="Cheng J.-F."/>
            <person name="Hugenholtz P."/>
            <person name="Woyke T."/>
            <person name="Wu D."/>
            <person name="Spring S."/>
            <person name="Brambilla E."/>
            <person name="Klenk H.-P."/>
            <person name="Eisen J.A."/>
        </authorList>
    </citation>
    <scope>NUCLEOTIDE SEQUENCE [LARGE SCALE GENOMIC DNA]</scope>
    <source>
        <strain>SNP6</strain>
    </source>
</reference>
<evidence type="ECO:0008006" key="8">
    <source>
        <dbReference type="Google" id="ProtNLM"/>
    </source>
</evidence>
<dbReference type="GO" id="GO:0012505">
    <property type="term" value="C:endomembrane system"/>
    <property type="evidence" value="ECO:0007669"/>
    <property type="project" value="UniProtKB-SubCell"/>
</dbReference>
<protein>
    <recommendedName>
        <fullName evidence="8">DUF445 family protein</fullName>
    </recommendedName>
</protein>
<evidence type="ECO:0000256" key="1">
    <source>
        <dbReference type="ARBA" id="ARBA00004308"/>
    </source>
</evidence>
<dbReference type="Pfam" id="PF04286">
    <property type="entry name" value="DUF445"/>
    <property type="match status" value="1"/>
</dbReference>
<evidence type="ECO:0000313" key="7">
    <source>
        <dbReference type="Proteomes" id="UP000008136"/>
    </source>
</evidence>
<dbReference type="GeneID" id="10393335"/>
<evidence type="ECO:0000256" key="2">
    <source>
        <dbReference type="ARBA" id="ARBA00022692"/>
    </source>
</evidence>
<dbReference type="AlphaFoldDB" id="F2KNQ0"/>
<evidence type="ECO:0000313" key="6">
    <source>
        <dbReference type="EMBL" id="AEA46278.1"/>
    </source>
</evidence>
<dbReference type="OrthoDB" id="228250at2157"/>
<gene>
    <name evidence="6" type="ordered locus">Arcve_0241</name>
</gene>
<organism evidence="6 7">
    <name type="scientific">Archaeoglobus veneficus (strain DSM 11195 / SNP6)</name>
    <dbReference type="NCBI Taxonomy" id="693661"/>
    <lineage>
        <taxon>Archaea</taxon>
        <taxon>Methanobacteriati</taxon>
        <taxon>Methanobacteriota</taxon>
        <taxon>Archaeoglobi</taxon>
        <taxon>Archaeoglobales</taxon>
        <taxon>Archaeoglobaceae</taxon>
        <taxon>Archaeoglobus</taxon>
    </lineage>
</organism>
<dbReference type="PANTHER" id="PTHR35791">
    <property type="entry name" value="UPF0754 MEMBRANE PROTEIN YHEB"/>
    <property type="match status" value="1"/>
</dbReference>
<feature type="transmembrane region" description="Helical" evidence="5">
    <location>
        <begin position="171"/>
        <end position="195"/>
    </location>
</feature>
<proteinExistence type="predicted"/>
<evidence type="ECO:0000256" key="5">
    <source>
        <dbReference type="SAM" id="Phobius"/>
    </source>
</evidence>
<accession>F2KNQ0</accession>
<keyword evidence="3 5" id="KW-1133">Transmembrane helix</keyword>
<name>F2KNQ0_ARCVS</name>
<dbReference type="eggNOG" id="arCOG13409">
    <property type="taxonomic scope" value="Archaea"/>
</dbReference>
<evidence type="ECO:0000256" key="3">
    <source>
        <dbReference type="ARBA" id="ARBA00022989"/>
    </source>
</evidence>
<keyword evidence="2 5" id="KW-0812">Transmembrane</keyword>
<evidence type="ECO:0000256" key="4">
    <source>
        <dbReference type="ARBA" id="ARBA00023136"/>
    </source>
</evidence>
<dbReference type="KEGG" id="ave:Arcve_0241"/>
<dbReference type="STRING" id="693661.Arcve_0241"/>
<comment type="subcellular location">
    <subcellularLocation>
        <location evidence="1">Endomembrane system</location>
    </subcellularLocation>
</comment>
<dbReference type="Proteomes" id="UP000008136">
    <property type="component" value="Chromosome"/>
</dbReference>
<dbReference type="RefSeq" id="WP_013682954.1">
    <property type="nucleotide sequence ID" value="NC_015320.1"/>
</dbReference>
<dbReference type="InterPro" id="IPR007383">
    <property type="entry name" value="DUF445"/>
</dbReference>
<feature type="transmembrane region" description="Helical" evidence="5">
    <location>
        <begin position="6"/>
        <end position="28"/>
    </location>
</feature>
<keyword evidence="7" id="KW-1185">Reference proteome</keyword>
<sequence>MELVYFLPPILGAFIGYITNVIAVELLFHPKKPVSIFGFKIQGLVPARSREIVERMMDSLSEILTQDDFEFMIDRAIVRAYIESDLAKRIDEIFDKYPLSFIRDIAERSGLVARMSLAISDSIAGVLKDAVAKNIAKNIDLREFVIKKAQEVSDEEIEKIFKKFAKKELRFIELSGAVLGFVIGCMQSLVIYPYLT</sequence>
<keyword evidence="4 5" id="KW-0472">Membrane</keyword>
<dbReference type="PANTHER" id="PTHR35791:SF1">
    <property type="entry name" value="UPF0754 MEMBRANE PROTEIN YHEB"/>
    <property type="match status" value="1"/>
</dbReference>
<dbReference type="HOGENOM" id="CLU_042384_1_1_2"/>
<dbReference type="EMBL" id="CP002588">
    <property type="protein sequence ID" value="AEA46278.1"/>
    <property type="molecule type" value="Genomic_DNA"/>
</dbReference>